<dbReference type="GO" id="GO:0005829">
    <property type="term" value="C:cytosol"/>
    <property type="evidence" value="ECO:0007669"/>
    <property type="project" value="TreeGrafter"/>
</dbReference>
<feature type="region of interest" description="Disordered" evidence="1">
    <location>
        <begin position="933"/>
        <end position="956"/>
    </location>
</feature>
<accession>A0A5A9G7V1</accession>
<dbReference type="Proteomes" id="UP000324927">
    <property type="component" value="Unassembled WGS sequence"/>
</dbReference>
<dbReference type="PANTHER" id="PTHR10728">
    <property type="entry name" value="CYTOSOLIC PHOSPHOLIPASE A2"/>
    <property type="match status" value="1"/>
</dbReference>
<proteinExistence type="predicted"/>
<dbReference type="RefSeq" id="WP_170307269.1">
    <property type="nucleotide sequence ID" value="NZ_JALJXJ010000021.1"/>
</dbReference>
<evidence type="ECO:0000256" key="2">
    <source>
        <dbReference type="SAM" id="Phobius"/>
    </source>
</evidence>
<dbReference type="GO" id="GO:0004623">
    <property type="term" value="F:phospholipase A2 activity"/>
    <property type="evidence" value="ECO:0007669"/>
    <property type="project" value="TreeGrafter"/>
</dbReference>
<feature type="transmembrane region" description="Helical" evidence="2">
    <location>
        <begin position="368"/>
        <end position="387"/>
    </location>
</feature>
<evidence type="ECO:0000313" key="3">
    <source>
        <dbReference type="EMBL" id="KAA0590391.1"/>
    </source>
</evidence>
<feature type="transmembrane region" description="Helical" evidence="2">
    <location>
        <begin position="330"/>
        <end position="348"/>
    </location>
</feature>
<reference evidence="3 4" key="1">
    <citation type="submission" date="2019-08" db="EMBL/GenBank/DDBJ databases">
        <authorList>
            <person name="Grouzdev D."/>
            <person name="Tikhonova E."/>
            <person name="Kravchenko I."/>
        </authorList>
    </citation>
    <scope>NUCLEOTIDE SEQUENCE [LARGE SCALE GENOMIC DNA]</scope>
    <source>
        <strain evidence="3 4">59b</strain>
    </source>
</reference>
<comment type="caution">
    <text evidence="3">The sequence shown here is derived from an EMBL/GenBank/DDBJ whole genome shotgun (WGS) entry which is preliminary data.</text>
</comment>
<dbReference type="InterPro" id="IPR016035">
    <property type="entry name" value="Acyl_Trfase/lysoPLipase"/>
</dbReference>
<keyword evidence="2" id="KW-0812">Transmembrane</keyword>
<evidence type="ECO:0000313" key="4">
    <source>
        <dbReference type="Proteomes" id="UP000324927"/>
    </source>
</evidence>
<dbReference type="PANTHER" id="PTHR10728:SF40">
    <property type="entry name" value="PATATIN FAMILY PROTEIN"/>
    <property type="match status" value="1"/>
</dbReference>
<dbReference type="Gene3D" id="3.40.1090.10">
    <property type="entry name" value="Cytosolic phospholipase A2 catalytic domain"/>
    <property type="match status" value="2"/>
</dbReference>
<protein>
    <recommendedName>
        <fullName evidence="5">PNPLA domain-containing protein</fullName>
    </recommendedName>
</protein>
<feature type="transmembrane region" description="Helical" evidence="2">
    <location>
        <begin position="484"/>
        <end position="502"/>
    </location>
</feature>
<feature type="transmembrane region" description="Helical" evidence="2">
    <location>
        <begin position="423"/>
        <end position="440"/>
    </location>
</feature>
<keyword evidence="2" id="KW-1133">Transmembrane helix</keyword>
<feature type="transmembrane region" description="Helical" evidence="2">
    <location>
        <begin position="514"/>
        <end position="534"/>
    </location>
</feature>
<feature type="transmembrane region" description="Helical" evidence="2">
    <location>
        <begin position="546"/>
        <end position="577"/>
    </location>
</feature>
<gene>
    <name evidence="3" type="ORF">FZ942_31575</name>
</gene>
<name>A0A5A9G7V1_AZOLI</name>
<feature type="transmembrane region" description="Helical" evidence="2">
    <location>
        <begin position="452"/>
        <end position="472"/>
    </location>
</feature>
<keyword evidence="4" id="KW-1185">Reference proteome</keyword>
<keyword evidence="2" id="KW-0472">Membrane</keyword>
<dbReference type="AlphaFoldDB" id="A0A5A9G7V1"/>
<dbReference type="EMBL" id="VTTN01000022">
    <property type="protein sequence ID" value="KAA0590391.1"/>
    <property type="molecule type" value="Genomic_DNA"/>
</dbReference>
<organism evidence="3 4">
    <name type="scientific">Azospirillum lipoferum</name>
    <dbReference type="NCBI Taxonomy" id="193"/>
    <lineage>
        <taxon>Bacteria</taxon>
        <taxon>Pseudomonadati</taxon>
        <taxon>Pseudomonadota</taxon>
        <taxon>Alphaproteobacteria</taxon>
        <taxon>Rhodospirillales</taxon>
        <taxon>Azospirillaceae</taxon>
        <taxon>Azospirillum</taxon>
    </lineage>
</organism>
<evidence type="ECO:0000256" key="1">
    <source>
        <dbReference type="SAM" id="MobiDB-lite"/>
    </source>
</evidence>
<dbReference type="GO" id="GO:0046475">
    <property type="term" value="P:glycerophospholipid catabolic process"/>
    <property type="evidence" value="ECO:0007669"/>
    <property type="project" value="TreeGrafter"/>
</dbReference>
<dbReference type="SUPFAM" id="SSF52151">
    <property type="entry name" value="FabD/lysophospholipase-like"/>
    <property type="match status" value="1"/>
</dbReference>
<evidence type="ECO:0008006" key="5">
    <source>
        <dbReference type="Google" id="ProtNLM"/>
    </source>
</evidence>
<sequence>MMTGKTWGTYLERPISVPGGPLLFDAAFLAHWGHCDWNPDVPDRNAARDLHTELNSRITVQPLRYSDGDAATALKSVYDLFAITRSIVAKHPGCQHFEETAMHVLNRHVRPFTARWHRRNLAGALNAMDNTDEFRADLDALRPVLIAFDRLLLEMRTGVQPAQPQVRQPHPFVDEMKKPLRWGIREAGSPNGGVSAEEINKAEKAFIQRRRLVNDPADPPERQHAAGIALSGGGIRSATFSLGVLTVLAKRDVLRYVDYLSTVSGGGYLGAFLAAFLSTTSEPGIGLKKGDAPLGCTGRESDAIRHIRHHCRYLLTGSVWGRLQIAFAQLHGLTLNALAIACMLLLLASGERAVGAIRDSVSAAASDFASPVWLVILPLAALLYRRWRMRERTLPDRWGMPEFMLLAVFSAALLVGGNVATGAAGMLLLGAVTLPLLFAMQPDLRPWADRTLALLALPFVVLGTGTLLAALHPWYETIKSTSDAALVLAGVITVAGPAFLVASGRAPRPLRRALAVLATLTAPMALLIGELAIYDWLAGLPLFENVRQWCLVLAMVIVMVPVGIVTALLFGVVNVNFTSLHRHYRDKLAGTFLVRHSAGPGPRAACEPAGRVRLSPLYDNLTGPYPLFNGALNVPGSRVPGMQGRHTDLFLFSPAYCGSQLTGYKPTEKWEDADDDLDLATVMAISGAAVSPQMGLATSAYLRFWLALLNIRLGYWVNSPFRKRHADKSKPNLKHLFQEMLGSMDETGSHLYVSDGGHIENLGVYELLRRRCKYIIAVDGEQDVGMTFHALANLQRMSKSDLGIDIQIDVDDLRLDAEGFSRSHFAFCRILYSDSPREVGYLLYVKLSLTGNEGEFIRRYKMDEPAFPHHSTADQFFTESQFEAYRALGEHIGEKLFSVAILGTEQLGGCDELEEWFLRVGSSLLEPVRVTTAPMPLRPSPTQAAAAGQPPEADSA</sequence>